<dbReference type="Proteomes" id="UP000186303">
    <property type="component" value="Chromosome 6"/>
</dbReference>
<accession>A0A1M8A9Q9</accession>
<dbReference type="VEuPathDB" id="FungiDB:MSYG_3575"/>
<feature type="region of interest" description="Disordered" evidence="2">
    <location>
        <begin position="1"/>
        <end position="79"/>
    </location>
</feature>
<keyword evidence="4" id="KW-1185">Reference proteome</keyword>
<feature type="region of interest" description="Disordered" evidence="2">
    <location>
        <begin position="181"/>
        <end position="333"/>
    </location>
</feature>
<feature type="compositionally biased region" description="Acidic residues" evidence="2">
    <location>
        <begin position="24"/>
        <end position="40"/>
    </location>
</feature>
<evidence type="ECO:0000256" key="2">
    <source>
        <dbReference type="SAM" id="MobiDB-lite"/>
    </source>
</evidence>
<sequence length="381" mass="41109">MRRRESARARADDEDGSSSPSALPEEDEDLRSDFLADFDEQTFLAQLDLLNPRGPPAPPGATAAPIAEAPPPVAPAGHGAYAPPSSDFYGTAIQILTHILGSSTPYPWLADGHTPRADDGPPPWDVASSPHPVSSQVDMPQLINTLVERLGGPAPPRRVREQDLTHLLQTLLAQQGQSALLPPEAPAAPSVPAASPAPHAPPAAPPPVPRVAPPEPLHFADLTFPEDEDDDPDFLPLSHEADELGAPSASAWSRAMDEVVPTRAKRRDAAAASPTKPKRGRPRQYTAEEAMARKRGRNRDYMARQREKKQGEAPSLPPAPAPAPAPAAAPDERLVLEAENRFLRTELERLREENARLRGREEMRAYAARLGLDPRAHEAMS</sequence>
<feature type="compositionally biased region" description="Basic and acidic residues" evidence="2">
    <location>
        <begin position="1"/>
        <end position="11"/>
    </location>
</feature>
<protein>
    <recommendedName>
        <fullName evidence="5">BZIP domain-containing protein</fullName>
    </recommendedName>
</protein>
<keyword evidence="1" id="KW-0175">Coiled coil</keyword>
<dbReference type="AlphaFoldDB" id="A0A1M8A9Q9"/>
<evidence type="ECO:0008006" key="5">
    <source>
        <dbReference type="Google" id="ProtNLM"/>
    </source>
</evidence>
<feature type="compositionally biased region" description="Acidic residues" evidence="2">
    <location>
        <begin position="224"/>
        <end position="233"/>
    </location>
</feature>
<dbReference type="STRING" id="1230383.A0A1M8A9Q9"/>
<feature type="compositionally biased region" description="Pro residues" evidence="2">
    <location>
        <begin position="198"/>
        <end position="216"/>
    </location>
</feature>
<evidence type="ECO:0000313" key="4">
    <source>
        <dbReference type="Proteomes" id="UP000186303"/>
    </source>
</evidence>
<dbReference type="EMBL" id="LT671826">
    <property type="protein sequence ID" value="SHO79226.1"/>
    <property type="molecule type" value="Genomic_DNA"/>
</dbReference>
<evidence type="ECO:0000313" key="3">
    <source>
        <dbReference type="EMBL" id="SHO79226.1"/>
    </source>
</evidence>
<feature type="compositionally biased region" description="Pro residues" evidence="2">
    <location>
        <begin position="315"/>
        <end position="327"/>
    </location>
</feature>
<feature type="coiled-coil region" evidence="1">
    <location>
        <begin position="333"/>
        <end position="360"/>
    </location>
</feature>
<dbReference type="OMA" id="RNRDYMA"/>
<reference evidence="4" key="1">
    <citation type="journal article" date="2017" name="Nucleic Acids Res.">
        <title>Proteogenomics produces comprehensive and highly accurate protein-coding gene annotation in a complete genome assembly of Malassezia sympodialis.</title>
        <authorList>
            <person name="Zhu Y."/>
            <person name="Engstroem P.G."/>
            <person name="Tellgren-Roth C."/>
            <person name="Baudo C.D."/>
            <person name="Kennell J.C."/>
            <person name="Sun S."/>
            <person name="Billmyre R.B."/>
            <person name="Schroeder M.S."/>
            <person name="Andersson A."/>
            <person name="Holm T."/>
            <person name="Sigurgeirsson B."/>
            <person name="Wu G."/>
            <person name="Sankaranarayanan S.R."/>
            <person name="Siddharthan R."/>
            <person name="Sanyal K."/>
            <person name="Lundeberg J."/>
            <person name="Nystedt B."/>
            <person name="Boekhout T."/>
            <person name="Dawson T.L. Jr."/>
            <person name="Heitman J."/>
            <person name="Scheynius A."/>
            <person name="Lehtioe J."/>
        </authorList>
    </citation>
    <scope>NUCLEOTIDE SEQUENCE [LARGE SCALE GENOMIC DNA]</scope>
    <source>
        <strain evidence="4">ATCC 42132</strain>
    </source>
</reference>
<feature type="compositionally biased region" description="Low complexity" evidence="2">
    <location>
        <begin position="181"/>
        <end position="197"/>
    </location>
</feature>
<evidence type="ECO:0000256" key="1">
    <source>
        <dbReference type="SAM" id="Coils"/>
    </source>
</evidence>
<name>A0A1M8A9Q9_MALS4</name>
<dbReference type="OrthoDB" id="3361163at2759"/>
<proteinExistence type="predicted"/>
<feature type="compositionally biased region" description="Basic and acidic residues" evidence="2">
    <location>
        <begin position="298"/>
        <end position="311"/>
    </location>
</feature>
<organism evidence="3 4">
    <name type="scientific">Malassezia sympodialis (strain ATCC 42132)</name>
    <name type="common">Atopic eczema-associated yeast</name>
    <dbReference type="NCBI Taxonomy" id="1230383"/>
    <lineage>
        <taxon>Eukaryota</taxon>
        <taxon>Fungi</taxon>
        <taxon>Dikarya</taxon>
        <taxon>Basidiomycota</taxon>
        <taxon>Ustilaginomycotina</taxon>
        <taxon>Malasseziomycetes</taxon>
        <taxon>Malasseziales</taxon>
        <taxon>Malasseziaceae</taxon>
        <taxon>Malassezia</taxon>
    </lineage>
</organism>
<gene>
    <name evidence="3" type="ORF">MSYG_3575</name>
</gene>